<feature type="signal peptide" evidence="3">
    <location>
        <begin position="1"/>
        <end position="16"/>
    </location>
</feature>
<accession>A0A7S1B6F9</accession>
<feature type="domain" description="Thioredoxin" evidence="4">
    <location>
        <begin position="130"/>
        <end position="265"/>
    </location>
</feature>
<feature type="chain" id="PRO_5031060904" description="Thioredoxin domain-containing protein" evidence="3">
    <location>
        <begin position="17"/>
        <end position="269"/>
    </location>
</feature>
<dbReference type="PROSITE" id="PS51352">
    <property type="entry name" value="THIOREDOXIN_2"/>
    <property type="match status" value="1"/>
</dbReference>
<name>A0A7S1B6F9_9STRA</name>
<dbReference type="InterPro" id="IPR036249">
    <property type="entry name" value="Thioredoxin-like_sf"/>
</dbReference>
<dbReference type="PANTHER" id="PTHR43601">
    <property type="entry name" value="THIOREDOXIN, MITOCHONDRIAL"/>
    <property type="match status" value="1"/>
</dbReference>
<organism evidence="5">
    <name type="scientific">Corethron hystrix</name>
    <dbReference type="NCBI Taxonomy" id="216773"/>
    <lineage>
        <taxon>Eukaryota</taxon>
        <taxon>Sar</taxon>
        <taxon>Stramenopiles</taxon>
        <taxon>Ochrophyta</taxon>
        <taxon>Bacillariophyta</taxon>
        <taxon>Coscinodiscophyceae</taxon>
        <taxon>Corethrophycidae</taxon>
        <taxon>Corethrales</taxon>
        <taxon>Corethraceae</taxon>
        <taxon>Corethron</taxon>
    </lineage>
</organism>
<keyword evidence="3" id="KW-0732">Signal</keyword>
<gene>
    <name evidence="5" type="ORF">CHYS00102_LOCUS3755</name>
</gene>
<dbReference type="CDD" id="cd02947">
    <property type="entry name" value="TRX_family"/>
    <property type="match status" value="1"/>
</dbReference>
<dbReference type="Pfam" id="PF00085">
    <property type="entry name" value="Thioredoxin"/>
    <property type="match status" value="1"/>
</dbReference>
<dbReference type="AlphaFoldDB" id="A0A7S1B6F9"/>
<dbReference type="PANTHER" id="PTHR43601:SF32">
    <property type="entry name" value="THIOREDOXIN-LIKE 2-2, CHLOROPLASTIC"/>
    <property type="match status" value="1"/>
</dbReference>
<reference evidence="5" key="1">
    <citation type="submission" date="2021-01" db="EMBL/GenBank/DDBJ databases">
        <authorList>
            <person name="Corre E."/>
            <person name="Pelletier E."/>
            <person name="Niang G."/>
            <person name="Scheremetjew M."/>
            <person name="Finn R."/>
            <person name="Kale V."/>
            <person name="Holt S."/>
            <person name="Cochrane G."/>
            <person name="Meng A."/>
            <person name="Brown T."/>
            <person name="Cohen L."/>
        </authorList>
    </citation>
    <scope>NUCLEOTIDE SEQUENCE</scope>
    <source>
        <strain evidence="5">308</strain>
    </source>
</reference>
<dbReference type="InterPro" id="IPR013766">
    <property type="entry name" value="Thioredoxin_domain"/>
</dbReference>
<dbReference type="GO" id="GO:0045454">
    <property type="term" value="P:cell redox homeostasis"/>
    <property type="evidence" value="ECO:0007669"/>
    <property type="project" value="TreeGrafter"/>
</dbReference>
<evidence type="ECO:0000256" key="1">
    <source>
        <dbReference type="ARBA" id="ARBA00008987"/>
    </source>
</evidence>
<evidence type="ECO:0000256" key="2">
    <source>
        <dbReference type="SAM" id="MobiDB-lite"/>
    </source>
</evidence>
<evidence type="ECO:0000313" key="5">
    <source>
        <dbReference type="EMBL" id="CAD8876577.1"/>
    </source>
</evidence>
<feature type="compositionally biased region" description="Basic and acidic residues" evidence="2">
    <location>
        <begin position="56"/>
        <end position="65"/>
    </location>
</feature>
<sequence>MRVLYILWGIPSFATAFVPSAPLASLQQFSIRHNSSPRRTALFVSETPYASPPPQEQEKDRNQNEDDVLRRQGIFRNKKLGNIVTSARKLFSKEEVGHTLIDPPRTLDTSATVSSFLTPDPIKRDVEKKSKVHTAMPNLTLVKTSEEFRLAVGLEKDKLVVVRFYATWCKACKAVAPYYRRLALQNPGVKFINVPVSGDNIDLHQGLGVPSLPYGHIYHPEVGMTEEMKISRRHFGKFARTVKTYVEGQCDVDDVILSNVEEANSVKRM</sequence>
<proteinExistence type="inferred from homology"/>
<dbReference type="EMBL" id="HBFR01005340">
    <property type="protein sequence ID" value="CAD8876577.1"/>
    <property type="molecule type" value="Transcribed_RNA"/>
</dbReference>
<evidence type="ECO:0000259" key="4">
    <source>
        <dbReference type="PROSITE" id="PS51352"/>
    </source>
</evidence>
<dbReference type="Gene3D" id="3.40.30.10">
    <property type="entry name" value="Glutaredoxin"/>
    <property type="match status" value="1"/>
</dbReference>
<feature type="region of interest" description="Disordered" evidence="2">
    <location>
        <begin position="46"/>
        <end position="65"/>
    </location>
</feature>
<protein>
    <recommendedName>
        <fullName evidence="4">Thioredoxin domain-containing protein</fullName>
    </recommendedName>
</protein>
<evidence type="ECO:0000256" key="3">
    <source>
        <dbReference type="SAM" id="SignalP"/>
    </source>
</evidence>
<comment type="similarity">
    <text evidence="1">Belongs to the thioredoxin family.</text>
</comment>
<dbReference type="SUPFAM" id="SSF52833">
    <property type="entry name" value="Thioredoxin-like"/>
    <property type="match status" value="1"/>
</dbReference>